<keyword evidence="4" id="KW-0472">Membrane</keyword>
<dbReference type="InterPro" id="IPR004090">
    <property type="entry name" value="Chemotax_Me-accpt_rcpt"/>
</dbReference>
<evidence type="ECO:0000256" key="3">
    <source>
        <dbReference type="PROSITE-ProRule" id="PRU00284"/>
    </source>
</evidence>
<accession>A0A2B8B707</accession>
<name>A0A2B8B707_9PROT</name>
<dbReference type="InterPro" id="IPR004089">
    <property type="entry name" value="MCPsignal_dom"/>
</dbReference>
<dbReference type="CDD" id="cd06225">
    <property type="entry name" value="HAMP"/>
    <property type="match status" value="1"/>
</dbReference>
<reference evidence="8" key="1">
    <citation type="submission" date="2017-10" db="EMBL/GenBank/DDBJ databases">
        <authorList>
            <person name="Kravchenko I.K."/>
            <person name="Grouzdev D.S."/>
        </authorList>
    </citation>
    <scope>NUCLEOTIDE SEQUENCE [LARGE SCALE GENOMIC DNA]</scope>
    <source>
        <strain evidence="8">B2</strain>
    </source>
</reference>
<dbReference type="GO" id="GO:0007165">
    <property type="term" value="P:signal transduction"/>
    <property type="evidence" value="ECO:0007669"/>
    <property type="project" value="UniProtKB-KW"/>
</dbReference>
<evidence type="ECO:0000313" key="7">
    <source>
        <dbReference type="EMBL" id="PGH53047.1"/>
    </source>
</evidence>
<dbReference type="SMART" id="SM00283">
    <property type="entry name" value="MA"/>
    <property type="match status" value="1"/>
</dbReference>
<dbReference type="Pfam" id="PF00015">
    <property type="entry name" value="MCPsignal"/>
    <property type="match status" value="1"/>
</dbReference>
<dbReference type="Gene3D" id="1.10.287.950">
    <property type="entry name" value="Methyl-accepting chemotaxis protein"/>
    <property type="match status" value="1"/>
</dbReference>
<evidence type="ECO:0000313" key="8">
    <source>
        <dbReference type="Proteomes" id="UP000225379"/>
    </source>
</evidence>
<proteinExistence type="inferred from homology"/>
<evidence type="ECO:0000256" key="2">
    <source>
        <dbReference type="ARBA" id="ARBA00029447"/>
    </source>
</evidence>
<dbReference type="PANTHER" id="PTHR32089">
    <property type="entry name" value="METHYL-ACCEPTING CHEMOTAXIS PROTEIN MCPB"/>
    <property type="match status" value="1"/>
</dbReference>
<gene>
    <name evidence="7" type="ORF">CRT60_24275</name>
</gene>
<dbReference type="PANTHER" id="PTHR32089:SF112">
    <property type="entry name" value="LYSOZYME-LIKE PROTEIN-RELATED"/>
    <property type="match status" value="1"/>
</dbReference>
<sequence>MKLIENLRIGTKIYAVVALLSVITLGLSIYMSDRIGEIDDRYTKLVDGDVTFSLKLERMRGDLANLGRQANNVLLLQDPSGLPALVKAMDDIQAAIVESSTVMNRLVRPENKDKLARIVELTAMVKSSLPKLFAAKEKGDHAGAAAIYGKEGRPQVVEAFNMAAKLSDEVSAGVYRSSDDLTVKTNQTVFNSLSIAVALLVIGAIGSVLLVVYGIRRPIAALNAAMVRLATGDTTTEVGGAGRGDEVGEMARTVEVFKESMIRTRQLEQDAKDAQVQAAAEKRRGTLDMARSFEERVGSIVDAVGSSATELQATSSQLAAAVEEVGAQCTAVAAASEQASANVQTVAAASEELSASIGELSDRVGRAADRSRMAAEGAGEAQRQLDLLSASIDQVDQIVASINAVASQTNLLALNATIEAARAGEAGKGFAVVASEVKNLANQTHAMTEQITNQIGAVKAASGRTVGAMRSIIGQVEEISNSTADMAQSVNQQSGATSEISRNAQQAAVGTTEVSRNVLGIQQAENETGAATNNVKHASDDLARQAAMLKQAMDSFLSELRAA</sequence>
<evidence type="ECO:0000256" key="4">
    <source>
        <dbReference type="SAM" id="Phobius"/>
    </source>
</evidence>
<dbReference type="PROSITE" id="PS50885">
    <property type="entry name" value="HAMP"/>
    <property type="match status" value="1"/>
</dbReference>
<keyword evidence="4" id="KW-1133">Transmembrane helix</keyword>
<feature type="domain" description="Methyl-accepting transducer" evidence="5">
    <location>
        <begin position="307"/>
        <end position="543"/>
    </location>
</feature>
<comment type="similarity">
    <text evidence="2">Belongs to the methyl-accepting chemotaxis (MCP) protein family.</text>
</comment>
<dbReference type="EMBL" id="PDKW01000043">
    <property type="protein sequence ID" value="PGH53047.1"/>
    <property type="molecule type" value="Genomic_DNA"/>
</dbReference>
<dbReference type="OrthoDB" id="7293398at2"/>
<keyword evidence="4" id="KW-0812">Transmembrane</keyword>
<keyword evidence="1 3" id="KW-0807">Transducer</keyword>
<comment type="caution">
    <text evidence="7">The sequence shown here is derived from an EMBL/GenBank/DDBJ whole genome shotgun (WGS) entry which is preliminary data.</text>
</comment>
<dbReference type="PROSITE" id="PS50111">
    <property type="entry name" value="CHEMOTAXIS_TRANSDUC_2"/>
    <property type="match status" value="1"/>
</dbReference>
<dbReference type="InterPro" id="IPR003660">
    <property type="entry name" value="HAMP_dom"/>
</dbReference>
<dbReference type="AlphaFoldDB" id="A0A2B8B707"/>
<dbReference type="Proteomes" id="UP000225379">
    <property type="component" value="Unassembled WGS sequence"/>
</dbReference>
<organism evidence="7 8">
    <name type="scientific">Azospirillum palustre</name>
    <dbReference type="NCBI Taxonomy" id="2044885"/>
    <lineage>
        <taxon>Bacteria</taxon>
        <taxon>Pseudomonadati</taxon>
        <taxon>Pseudomonadota</taxon>
        <taxon>Alphaproteobacteria</taxon>
        <taxon>Rhodospirillales</taxon>
        <taxon>Azospirillaceae</taxon>
        <taxon>Azospirillum</taxon>
    </lineage>
</organism>
<protein>
    <submittedName>
        <fullName evidence="7">Chemotaxis protein</fullName>
    </submittedName>
</protein>
<dbReference type="PRINTS" id="PR00260">
    <property type="entry name" value="CHEMTRNSDUCR"/>
</dbReference>
<evidence type="ECO:0000259" key="6">
    <source>
        <dbReference type="PROSITE" id="PS50885"/>
    </source>
</evidence>
<evidence type="ECO:0000256" key="1">
    <source>
        <dbReference type="ARBA" id="ARBA00023224"/>
    </source>
</evidence>
<dbReference type="Gene3D" id="1.10.8.500">
    <property type="entry name" value="HAMP domain in histidine kinase"/>
    <property type="match status" value="1"/>
</dbReference>
<feature type="transmembrane region" description="Helical" evidence="4">
    <location>
        <begin position="193"/>
        <end position="215"/>
    </location>
</feature>
<dbReference type="SMART" id="SM00304">
    <property type="entry name" value="HAMP"/>
    <property type="match status" value="1"/>
</dbReference>
<feature type="domain" description="HAMP" evidence="6">
    <location>
        <begin position="213"/>
        <end position="266"/>
    </location>
</feature>
<feature type="transmembrane region" description="Helical" evidence="4">
    <location>
        <begin position="12"/>
        <end position="31"/>
    </location>
</feature>
<keyword evidence="8" id="KW-1185">Reference proteome</keyword>
<evidence type="ECO:0000259" key="5">
    <source>
        <dbReference type="PROSITE" id="PS50111"/>
    </source>
</evidence>
<dbReference type="RefSeq" id="WP_098739140.1">
    <property type="nucleotide sequence ID" value="NZ_PDKW01000043.1"/>
</dbReference>
<dbReference type="GO" id="GO:0004888">
    <property type="term" value="F:transmembrane signaling receptor activity"/>
    <property type="evidence" value="ECO:0007669"/>
    <property type="project" value="InterPro"/>
</dbReference>
<dbReference type="Pfam" id="PF00672">
    <property type="entry name" value="HAMP"/>
    <property type="match status" value="1"/>
</dbReference>
<dbReference type="GO" id="GO:0006935">
    <property type="term" value="P:chemotaxis"/>
    <property type="evidence" value="ECO:0007669"/>
    <property type="project" value="InterPro"/>
</dbReference>
<dbReference type="SUPFAM" id="SSF58104">
    <property type="entry name" value="Methyl-accepting chemotaxis protein (MCP) signaling domain"/>
    <property type="match status" value="1"/>
</dbReference>
<dbReference type="GO" id="GO:0016020">
    <property type="term" value="C:membrane"/>
    <property type="evidence" value="ECO:0007669"/>
    <property type="project" value="InterPro"/>
</dbReference>